<dbReference type="InterPro" id="IPR018631">
    <property type="entry name" value="AAA-ATPase-like_dom"/>
</dbReference>
<dbReference type="Proteomes" id="UP000321378">
    <property type="component" value="Chromosome"/>
</dbReference>
<protein>
    <recommendedName>
        <fullName evidence="1">AAA-ATPase-like domain-containing protein</fullName>
    </recommendedName>
</protein>
<accession>A0A510KQU9</accession>
<name>A0A510KQU9_9FUSO</name>
<evidence type="ECO:0000259" key="1">
    <source>
        <dbReference type="Pfam" id="PF09820"/>
    </source>
</evidence>
<dbReference type="Pfam" id="PF09820">
    <property type="entry name" value="AAA-ATPase_like"/>
    <property type="match status" value="1"/>
</dbReference>
<reference evidence="2 3" key="1">
    <citation type="submission" date="2019-07" db="EMBL/GenBank/DDBJ databases">
        <title>Complete Genome Sequence of Leptotrichia trevisanii Strain JMUB3935.</title>
        <authorList>
            <person name="Watanabe S."/>
            <person name="Cui L."/>
        </authorList>
    </citation>
    <scope>NUCLEOTIDE SEQUENCE [LARGE SCALE GENOMIC DNA]</scope>
    <source>
        <strain evidence="2 3">JMUB3935</strain>
    </source>
</reference>
<evidence type="ECO:0000313" key="2">
    <source>
        <dbReference type="EMBL" id="BBM53051.1"/>
    </source>
</evidence>
<sequence>MKKSLPIGINDFKTIIEEDFYYFDKTNFISNIWEERIKGS</sequence>
<proteinExistence type="predicted"/>
<gene>
    <name evidence="2" type="ORF">JMUB3935_2031</name>
</gene>
<dbReference type="EMBL" id="AP019840">
    <property type="protein sequence ID" value="BBM53051.1"/>
    <property type="molecule type" value="Genomic_DNA"/>
</dbReference>
<dbReference type="AlphaFoldDB" id="A0A510KQU9"/>
<evidence type="ECO:0000313" key="3">
    <source>
        <dbReference type="Proteomes" id="UP000321378"/>
    </source>
</evidence>
<organism evidence="2 3">
    <name type="scientific">Leptotrichia trevisanii</name>
    <dbReference type="NCBI Taxonomy" id="109328"/>
    <lineage>
        <taxon>Bacteria</taxon>
        <taxon>Fusobacteriati</taxon>
        <taxon>Fusobacteriota</taxon>
        <taxon>Fusobacteriia</taxon>
        <taxon>Fusobacteriales</taxon>
        <taxon>Leptotrichiaceae</taxon>
        <taxon>Leptotrichia</taxon>
    </lineage>
</organism>
<dbReference type="STRING" id="1122173.GCA_000482505_00668"/>
<feature type="domain" description="AAA-ATPase-like" evidence="1">
    <location>
        <begin position="6"/>
        <end position="35"/>
    </location>
</feature>
<dbReference type="RefSeq" id="WP_146997260.1">
    <property type="nucleotide sequence ID" value="NZ_AP019840.1"/>
</dbReference>